<dbReference type="InterPro" id="IPR036291">
    <property type="entry name" value="NAD(P)-bd_dom_sf"/>
</dbReference>
<proteinExistence type="predicted"/>
<dbReference type="Proteomes" id="UP000003764">
    <property type="component" value="Unassembled WGS sequence"/>
</dbReference>
<organism evidence="1 2">
    <name type="scientific">Aerococcus viridans (strain ATCC 11563 / DSM 20340 / CCUG 4311 / JCM 20461 / NBRC 12219 / NCTC 8251 / M1)</name>
    <dbReference type="NCBI Taxonomy" id="655812"/>
    <lineage>
        <taxon>Bacteria</taxon>
        <taxon>Bacillati</taxon>
        <taxon>Bacillota</taxon>
        <taxon>Bacilli</taxon>
        <taxon>Lactobacillales</taxon>
        <taxon>Aerococcaceae</taxon>
        <taxon>Aerococcus</taxon>
    </lineage>
</organism>
<gene>
    <name evidence="1" type="ORF">HMPREF0061_0385</name>
</gene>
<dbReference type="InterPro" id="IPR002347">
    <property type="entry name" value="SDR_fam"/>
</dbReference>
<comment type="caution">
    <text evidence="1">The sequence shown here is derived from an EMBL/GenBank/DDBJ whole genome shotgun (WGS) entry which is preliminary data.</text>
</comment>
<evidence type="ECO:0000313" key="2">
    <source>
        <dbReference type="Proteomes" id="UP000003764"/>
    </source>
</evidence>
<protein>
    <submittedName>
        <fullName evidence="1">Uncharacterized protein</fullName>
    </submittedName>
</protein>
<name>A0ABP2IDJ4_AERVM</name>
<keyword evidence="2" id="KW-1185">Reference proteome</keyword>
<accession>A0ABP2IDJ4</accession>
<dbReference type="SUPFAM" id="SSF51735">
    <property type="entry name" value="NAD(P)-binding Rossmann-fold domains"/>
    <property type="match status" value="1"/>
</dbReference>
<evidence type="ECO:0000313" key="1">
    <source>
        <dbReference type="EMBL" id="EFG50269.1"/>
    </source>
</evidence>
<reference evidence="1 2" key="1">
    <citation type="submission" date="2010-04" db="EMBL/GenBank/DDBJ databases">
        <authorList>
            <person name="Muzny D."/>
            <person name="Qin X."/>
            <person name="Deng J."/>
            <person name="Jiang H."/>
            <person name="Liu Y."/>
            <person name="Qu J."/>
            <person name="Song X.-Z."/>
            <person name="Zhang L."/>
            <person name="Thornton R."/>
            <person name="Coyle M."/>
            <person name="Francisco L."/>
            <person name="Jackson L."/>
            <person name="Javaid M."/>
            <person name="Korchina V."/>
            <person name="Kovar C."/>
            <person name="Mata R."/>
            <person name="Mathew T."/>
            <person name="Ngo R."/>
            <person name="Nguyen L."/>
            <person name="Nguyen N."/>
            <person name="Okwuonu G."/>
            <person name="Ongeri F."/>
            <person name="Pham C."/>
            <person name="Simmons D."/>
            <person name="Wilczek-Boney K."/>
            <person name="Hale W."/>
            <person name="Jakkamsetti A."/>
            <person name="Pham P."/>
            <person name="Ruth R."/>
            <person name="San Lucas F."/>
            <person name="Warren J."/>
            <person name="Zhang J."/>
            <person name="Zhao Z."/>
            <person name="Zhou C."/>
            <person name="Zhu D."/>
            <person name="Lee S."/>
            <person name="Bess C."/>
            <person name="Blankenburg K."/>
            <person name="Forbes L."/>
            <person name="Fu Q."/>
            <person name="Gubbala S."/>
            <person name="Hirani K."/>
            <person name="Jayaseelan J.C."/>
            <person name="Lara F."/>
            <person name="Munidasa M."/>
            <person name="Palculict T."/>
            <person name="Patil S."/>
            <person name="Pu L.-L."/>
            <person name="Saada N."/>
            <person name="Tang L."/>
            <person name="Weissenberger G."/>
            <person name="Zhu Y."/>
            <person name="Hemphill L."/>
            <person name="Shang Y."/>
            <person name="Youmans B."/>
            <person name="Ayvaz T."/>
            <person name="Ross M."/>
            <person name="Santibanez J."/>
            <person name="Aqrawi P."/>
            <person name="Gross S."/>
            <person name="Joshi V."/>
            <person name="Fowler G."/>
            <person name="Nazareth L."/>
            <person name="Reid J."/>
            <person name="Worley K."/>
            <person name="Petrosino J."/>
            <person name="Highlander S."/>
            <person name="Gibbs R."/>
            <person name="Gibbs R."/>
        </authorList>
    </citation>
    <scope>NUCLEOTIDE SEQUENCE [LARGE SCALE GENOMIC DNA]</scope>
    <source>
        <strain evidence="1 2">ATCC 11563</strain>
    </source>
</reference>
<dbReference type="EMBL" id="ADNT01000034">
    <property type="protein sequence ID" value="EFG50269.1"/>
    <property type="molecule type" value="Genomic_DNA"/>
</dbReference>
<dbReference type="Pfam" id="PF13561">
    <property type="entry name" value="adh_short_C2"/>
    <property type="match status" value="1"/>
</dbReference>
<dbReference type="Gene3D" id="3.40.50.720">
    <property type="entry name" value="NAD(P)-binding Rossmann-like Domain"/>
    <property type="match status" value="1"/>
</dbReference>
<sequence length="50" mass="5064">MFAKNPAGRPGTADEVANLASTLMSSDGAFITGSDFLIDGGVTATFYYGG</sequence>